<gene>
    <name evidence="8" type="ORF">HYY65_02950</name>
</gene>
<dbReference type="PRINTS" id="PR00046">
    <property type="entry name" value="SIGMA70FCT"/>
</dbReference>
<evidence type="ECO:0000256" key="2">
    <source>
        <dbReference type="ARBA" id="ARBA00023082"/>
    </source>
</evidence>
<dbReference type="NCBIfam" id="NF005413">
    <property type="entry name" value="PRK06986.1"/>
    <property type="match status" value="1"/>
</dbReference>
<dbReference type="Pfam" id="PF04545">
    <property type="entry name" value="Sigma70_r4"/>
    <property type="match status" value="1"/>
</dbReference>
<dbReference type="Pfam" id="PF04542">
    <property type="entry name" value="Sigma70_r2"/>
    <property type="match status" value="1"/>
</dbReference>
<dbReference type="PROSITE" id="PS00715">
    <property type="entry name" value="SIGMA70_1"/>
    <property type="match status" value="1"/>
</dbReference>
<dbReference type="InterPro" id="IPR000943">
    <property type="entry name" value="RNA_pol_sigma70"/>
</dbReference>
<dbReference type="Gene3D" id="1.20.140.160">
    <property type="match status" value="1"/>
</dbReference>
<dbReference type="Proteomes" id="UP000741360">
    <property type="component" value="Unassembled WGS sequence"/>
</dbReference>
<dbReference type="PROSITE" id="PS00716">
    <property type="entry name" value="SIGMA70_2"/>
    <property type="match status" value="1"/>
</dbReference>
<sequence length="257" mass="29350">MEETRVKQIFKSRLKGKKTKIDARMRDELILEYTPLIKYIAHRIAMRLPPHVEIDDLISSGVIGLMDAIEKFDPSLDIQFKTYAEFRIRGAILDELRAMDWVPRSVRQKAALLENTYAELEQRLGRAATDEEAAAALNISVPQLYEMIDQARGIALISLDELGVSFGDGDRKSLLSFLADPKEIDPTTLLNLDEIKAATAQCIEHLPEKERLVISLYYYDELTMKEIGRVLEITESRVSQIHTKAILRLRGKLRKIL</sequence>
<dbReference type="InterPro" id="IPR007624">
    <property type="entry name" value="RNA_pol_sigma70_r3"/>
</dbReference>
<dbReference type="InterPro" id="IPR012845">
    <property type="entry name" value="RNA_pol_sigma_FliA_WhiG"/>
</dbReference>
<evidence type="ECO:0000256" key="4">
    <source>
        <dbReference type="ARBA" id="ARBA00023163"/>
    </source>
</evidence>
<evidence type="ECO:0000256" key="3">
    <source>
        <dbReference type="ARBA" id="ARBA00023125"/>
    </source>
</evidence>
<keyword evidence="4 5" id="KW-0804">Transcription</keyword>
<evidence type="ECO:0000259" key="7">
    <source>
        <dbReference type="PROSITE" id="PS00716"/>
    </source>
</evidence>
<evidence type="ECO:0000259" key="6">
    <source>
        <dbReference type="PROSITE" id="PS00715"/>
    </source>
</evidence>
<dbReference type="NCBIfam" id="TIGR02937">
    <property type="entry name" value="sigma70-ECF"/>
    <property type="match status" value="1"/>
</dbReference>
<comment type="caution">
    <text evidence="8">The sequence shown here is derived from an EMBL/GenBank/DDBJ whole genome shotgun (WGS) entry which is preliminary data.</text>
</comment>
<feature type="domain" description="RNA polymerase sigma-70" evidence="7">
    <location>
        <begin position="223"/>
        <end position="249"/>
    </location>
</feature>
<proteinExistence type="inferred from homology"/>
<evidence type="ECO:0000256" key="1">
    <source>
        <dbReference type="ARBA" id="ARBA00023015"/>
    </source>
</evidence>
<comment type="similarity">
    <text evidence="5">Belongs to the sigma-70 factor family.</text>
</comment>
<keyword evidence="2 5" id="KW-0731">Sigma factor</keyword>
<dbReference type="InterPro" id="IPR013324">
    <property type="entry name" value="RNA_pol_sigma_r3/r4-like"/>
</dbReference>
<evidence type="ECO:0000313" key="9">
    <source>
        <dbReference type="Proteomes" id="UP000741360"/>
    </source>
</evidence>
<dbReference type="PIRSF" id="PIRSF000770">
    <property type="entry name" value="RNA_pol_sigma-SigE/K"/>
    <property type="match status" value="1"/>
</dbReference>
<dbReference type="EMBL" id="JACPSX010000050">
    <property type="protein sequence ID" value="MBI3014028.1"/>
    <property type="molecule type" value="Genomic_DNA"/>
</dbReference>
<comment type="function">
    <text evidence="5">Sigma factors are initiation factors that promote the attachment of RNA polymerase to specific initiation sites and are then released.</text>
</comment>
<keyword evidence="1 5" id="KW-0805">Transcription regulation</keyword>
<dbReference type="AlphaFoldDB" id="A0A932GN87"/>
<evidence type="ECO:0000256" key="5">
    <source>
        <dbReference type="RuleBase" id="RU362124"/>
    </source>
</evidence>
<dbReference type="InterPro" id="IPR007630">
    <property type="entry name" value="RNA_pol_sigma70_r4"/>
</dbReference>
<name>A0A932GN87_UNCTE</name>
<dbReference type="PANTHER" id="PTHR30385">
    <property type="entry name" value="SIGMA FACTOR F FLAGELLAR"/>
    <property type="match status" value="1"/>
</dbReference>
<dbReference type="SUPFAM" id="SSF88946">
    <property type="entry name" value="Sigma2 domain of RNA polymerase sigma factors"/>
    <property type="match status" value="1"/>
</dbReference>
<dbReference type="GO" id="GO:0003899">
    <property type="term" value="F:DNA-directed RNA polymerase activity"/>
    <property type="evidence" value="ECO:0007669"/>
    <property type="project" value="InterPro"/>
</dbReference>
<evidence type="ECO:0000313" key="8">
    <source>
        <dbReference type="EMBL" id="MBI3014028.1"/>
    </source>
</evidence>
<reference evidence="8" key="1">
    <citation type="submission" date="2020-07" db="EMBL/GenBank/DDBJ databases">
        <title>Huge and variable diversity of episymbiotic CPR bacteria and DPANN archaea in groundwater ecosystems.</title>
        <authorList>
            <person name="He C.Y."/>
            <person name="Keren R."/>
            <person name="Whittaker M."/>
            <person name="Farag I.F."/>
            <person name="Doudna J."/>
            <person name="Cate J.H.D."/>
            <person name="Banfield J.F."/>
        </authorList>
    </citation>
    <scope>NUCLEOTIDE SEQUENCE</scope>
    <source>
        <strain evidence="8">NC_groundwater_717_Ag_S-0.2um_59_8</strain>
    </source>
</reference>
<dbReference type="InterPro" id="IPR013325">
    <property type="entry name" value="RNA_pol_sigma_r2"/>
</dbReference>
<keyword evidence="3 5" id="KW-0238">DNA-binding</keyword>
<dbReference type="InterPro" id="IPR014284">
    <property type="entry name" value="RNA_pol_sigma-70_dom"/>
</dbReference>
<dbReference type="SUPFAM" id="SSF88659">
    <property type="entry name" value="Sigma3 and sigma4 domains of RNA polymerase sigma factors"/>
    <property type="match status" value="2"/>
</dbReference>
<dbReference type="PANTHER" id="PTHR30385:SF7">
    <property type="entry name" value="RNA POLYMERASE SIGMA FACTOR FLIA"/>
    <property type="match status" value="1"/>
</dbReference>
<protein>
    <recommendedName>
        <fullName evidence="5">RNA polymerase sigma factor</fullName>
    </recommendedName>
</protein>
<dbReference type="NCBIfam" id="TIGR02479">
    <property type="entry name" value="FliA_WhiG"/>
    <property type="match status" value="1"/>
</dbReference>
<dbReference type="GO" id="GO:0016987">
    <property type="term" value="F:sigma factor activity"/>
    <property type="evidence" value="ECO:0007669"/>
    <property type="project" value="UniProtKB-KW"/>
</dbReference>
<dbReference type="CDD" id="cd06171">
    <property type="entry name" value="Sigma70_r4"/>
    <property type="match status" value="1"/>
</dbReference>
<feature type="domain" description="RNA polymerase sigma-70" evidence="6">
    <location>
        <begin position="56"/>
        <end position="69"/>
    </location>
</feature>
<dbReference type="GO" id="GO:0003677">
    <property type="term" value="F:DNA binding"/>
    <property type="evidence" value="ECO:0007669"/>
    <property type="project" value="UniProtKB-KW"/>
</dbReference>
<organism evidence="8 9">
    <name type="scientific">Tectimicrobiota bacterium</name>
    <dbReference type="NCBI Taxonomy" id="2528274"/>
    <lineage>
        <taxon>Bacteria</taxon>
        <taxon>Pseudomonadati</taxon>
        <taxon>Nitrospinota/Tectimicrobiota group</taxon>
        <taxon>Candidatus Tectimicrobiota</taxon>
    </lineage>
</organism>
<dbReference type="InterPro" id="IPR007627">
    <property type="entry name" value="RNA_pol_sigma70_r2"/>
</dbReference>
<dbReference type="Gene3D" id="1.10.1740.10">
    <property type="match status" value="1"/>
</dbReference>
<accession>A0A932GN87</accession>
<dbReference type="GO" id="GO:0006352">
    <property type="term" value="P:DNA-templated transcription initiation"/>
    <property type="evidence" value="ECO:0007669"/>
    <property type="project" value="InterPro"/>
</dbReference>
<dbReference type="Pfam" id="PF04539">
    <property type="entry name" value="Sigma70_r3"/>
    <property type="match status" value="1"/>
</dbReference>